<dbReference type="RefSeq" id="WP_281249537.1">
    <property type="nucleotide sequence ID" value="NZ_JABEYA020000006.1"/>
</dbReference>
<reference evidence="2" key="1">
    <citation type="journal article" date="2019" name="Int. J. Syst. Evol. Microbiol.">
        <title>The Global Catalogue of Microorganisms (GCM) 10K type strain sequencing project: providing services to taxonomists for standard genome sequencing and annotation.</title>
        <authorList>
            <consortium name="The Broad Institute Genomics Platform"/>
            <consortium name="The Broad Institute Genome Sequencing Center for Infectious Disease"/>
            <person name="Wu L."/>
            <person name="Ma J."/>
        </authorList>
    </citation>
    <scope>NUCLEOTIDE SEQUENCE [LARGE SCALE GENOMIC DNA]</scope>
    <source>
        <strain evidence="2">CECT 7398</strain>
    </source>
</reference>
<proteinExistence type="predicted"/>
<accession>A0ABT8BX31</accession>
<gene>
    <name evidence="1" type="ORF">QWZ16_17410</name>
</gene>
<evidence type="ECO:0000313" key="2">
    <source>
        <dbReference type="Proteomes" id="UP001238540"/>
    </source>
</evidence>
<sequence>MAALGDMVKRDPLGAHVLDAVLTSSAEANHPAVCPHMGSTARR</sequence>
<comment type="caution">
    <text evidence="1">The sequence shown here is derived from an EMBL/GenBank/DDBJ whole genome shotgun (WGS) entry which is preliminary data.</text>
</comment>
<keyword evidence="2" id="KW-1185">Reference proteome</keyword>
<name>A0ABT8BX31_9VIBR</name>
<dbReference type="EMBL" id="JAUFQC010000027">
    <property type="protein sequence ID" value="MDN3611382.1"/>
    <property type="molecule type" value="Genomic_DNA"/>
</dbReference>
<dbReference type="Proteomes" id="UP001238540">
    <property type="component" value="Unassembled WGS sequence"/>
</dbReference>
<organism evidence="1 2">
    <name type="scientific">Vibrio ostreicida</name>
    <dbReference type="NCBI Taxonomy" id="526588"/>
    <lineage>
        <taxon>Bacteria</taxon>
        <taxon>Pseudomonadati</taxon>
        <taxon>Pseudomonadota</taxon>
        <taxon>Gammaproteobacteria</taxon>
        <taxon>Vibrionales</taxon>
        <taxon>Vibrionaceae</taxon>
        <taxon>Vibrio</taxon>
    </lineage>
</organism>
<protein>
    <submittedName>
        <fullName evidence="1">Uncharacterized protein</fullName>
    </submittedName>
</protein>
<evidence type="ECO:0000313" key="1">
    <source>
        <dbReference type="EMBL" id="MDN3611382.1"/>
    </source>
</evidence>